<dbReference type="PANTHER" id="PTHR37687:SF1">
    <property type="entry name" value="AGAP006772-PA"/>
    <property type="match status" value="1"/>
</dbReference>
<organism evidence="2 3">
    <name type="scientific">Clytia hemisphaerica</name>
    <dbReference type="NCBI Taxonomy" id="252671"/>
    <lineage>
        <taxon>Eukaryota</taxon>
        <taxon>Metazoa</taxon>
        <taxon>Cnidaria</taxon>
        <taxon>Hydrozoa</taxon>
        <taxon>Hydroidolina</taxon>
        <taxon>Leptothecata</taxon>
        <taxon>Obeliida</taxon>
        <taxon>Clytiidae</taxon>
        <taxon>Clytia</taxon>
    </lineage>
</organism>
<keyword evidence="3" id="KW-1185">Reference proteome</keyword>
<dbReference type="InterPro" id="IPR036444">
    <property type="entry name" value="PLipase_A2_dom_sf"/>
</dbReference>
<dbReference type="GO" id="GO:0006644">
    <property type="term" value="P:phospholipid metabolic process"/>
    <property type="evidence" value="ECO:0007669"/>
    <property type="project" value="InterPro"/>
</dbReference>
<dbReference type="Gene3D" id="1.20.90.10">
    <property type="entry name" value="Phospholipase A2 domain"/>
    <property type="match status" value="1"/>
</dbReference>
<proteinExistence type="predicted"/>
<dbReference type="PANTHER" id="PTHR37687">
    <property type="entry name" value="AGAP006772-PA"/>
    <property type="match status" value="1"/>
</dbReference>
<evidence type="ECO:0000313" key="2">
    <source>
        <dbReference type="EnsemblMetazoa" id="CLYHEMP012157.1"/>
    </source>
</evidence>
<dbReference type="InterPro" id="IPR038875">
    <property type="entry name" value="PLA2_conodipine-like"/>
</dbReference>
<dbReference type="SUPFAM" id="SSF48619">
    <property type="entry name" value="Phospholipase A2, PLA2"/>
    <property type="match status" value="1"/>
</dbReference>
<protein>
    <recommendedName>
        <fullName evidence="4">Conodipine-M alpha chain</fullName>
    </recommendedName>
</protein>
<accession>A0A7M5VGM2</accession>
<evidence type="ECO:0008006" key="4">
    <source>
        <dbReference type="Google" id="ProtNLM"/>
    </source>
</evidence>
<dbReference type="GO" id="GO:0050482">
    <property type="term" value="P:arachidonate secretion"/>
    <property type="evidence" value="ECO:0007669"/>
    <property type="project" value="InterPro"/>
</dbReference>
<sequence>MTGILSFTALFCVICSSWAQDGALADNSKCERQLDGCSVPLNIPFPYKQFFHTACLKHDVCYRCGKVYNWTRNECDKAFAANMNTLCLLWHQGRTANSYSWFIFERLKSVFVVAKKLVTWLGIDCKSLDHCLHGSSVYYHAVDGFGHGSFATGTQVCNYKCAKSYGAPGNLI</sequence>
<dbReference type="GO" id="GO:0004623">
    <property type="term" value="F:phospholipase A2 activity"/>
    <property type="evidence" value="ECO:0007669"/>
    <property type="project" value="InterPro"/>
</dbReference>
<evidence type="ECO:0000313" key="3">
    <source>
        <dbReference type="Proteomes" id="UP000594262"/>
    </source>
</evidence>
<dbReference type="AlphaFoldDB" id="A0A7M5VGM2"/>
<dbReference type="Proteomes" id="UP000594262">
    <property type="component" value="Unplaced"/>
</dbReference>
<dbReference type="EnsemblMetazoa" id="CLYHEMT012157.1">
    <property type="protein sequence ID" value="CLYHEMP012157.1"/>
    <property type="gene ID" value="CLYHEMG012157"/>
</dbReference>
<feature type="signal peptide" evidence="1">
    <location>
        <begin position="1"/>
        <end position="19"/>
    </location>
</feature>
<dbReference type="OrthoDB" id="77522at2759"/>
<keyword evidence="1" id="KW-0732">Signal</keyword>
<name>A0A7M5VGM2_9CNID</name>
<reference evidence="2" key="1">
    <citation type="submission" date="2021-01" db="UniProtKB">
        <authorList>
            <consortium name="EnsemblMetazoa"/>
        </authorList>
    </citation>
    <scope>IDENTIFICATION</scope>
</reference>
<feature type="chain" id="PRO_5029675983" description="Conodipine-M alpha chain" evidence="1">
    <location>
        <begin position="20"/>
        <end position="172"/>
    </location>
</feature>
<evidence type="ECO:0000256" key="1">
    <source>
        <dbReference type="SAM" id="SignalP"/>
    </source>
</evidence>